<dbReference type="InterPro" id="IPR007129">
    <property type="entry name" value="Ubiqinol_cyt_c_chaperone_CPB3"/>
</dbReference>
<comment type="caution">
    <text evidence="4">The sequence shown here is derived from an EMBL/GenBank/DDBJ whole genome shotgun (WGS) entry which is preliminary data.</text>
</comment>
<sequence length="209" mass="21791">MGLFALLRRRPHERPAFHLYGAAVAAARDPVLFARLGVPDTLDGRFDLVGLHVALLIRRLRRDADPRGVALAQAVFDAFFADMDVTLRELGVGDLSVGRRVRQMWEAFHGRARAYESALDAGDRDSLALALARNVWRGEPPPGAGALLAGAAFAQGAALDGQGLESLLAGEAAFVPASALLAPAALETAAVETAAGGTGRPGEASPHAA</sequence>
<accession>A0A9X1YC56</accession>
<protein>
    <submittedName>
        <fullName evidence="4">Ubiquinol-cytochrome C chaperone</fullName>
    </submittedName>
</protein>
<comment type="similarity">
    <text evidence="2">Belongs to the UPF0174 family.</text>
</comment>
<dbReference type="InterPro" id="IPR021150">
    <property type="entry name" value="Ubiq_cyt_c_chap"/>
</dbReference>
<feature type="domain" description="Ubiquinol-cytochrome c chaperone" evidence="3">
    <location>
        <begin position="35"/>
        <end position="174"/>
    </location>
</feature>
<keyword evidence="5" id="KW-1185">Reference proteome</keyword>
<evidence type="ECO:0000259" key="3">
    <source>
        <dbReference type="Pfam" id="PF03981"/>
    </source>
</evidence>
<dbReference type="EMBL" id="JALPRX010000019">
    <property type="protein sequence ID" value="MCK8783841.1"/>
    <property type="molecule type" value="Genomic_DNA"/>
</dbReference>
<evidence type="ECO:0000313" key="5">
    <source>
        <dbReference type="Proteomes" id="UP001139516"/>
    </source>
</evidence>
<gene>
    <name evidence="4" type="ORF">M0638_05535</name>
</gene>
<dbReference type="PANTHER" id="PTHR12184">
    <property type="entry name" value="UBIQUINOL-CYTOCHROME C REDUCTASE COMPLEX ASSEMBLY FACTOR 1 FAMILY MEMBER"/>
    <property type="match status" value="1"/>
</dbReference>
<comment type="similarity">
    <text evidence="1">Belongs to the CBP3 family.</text>
</comment>
<dbReference type="PANTHER" id="PTHR12184:SF1">
    <property type="entry name" value="UBIQUINOL-CYTOCHROME-C REDUCTASE COMPLEX ASSEMBLY FACTOR 1"/>
    <property type="match status" value="1"/>
</dbReference>
<dbReference type="AlphaFoldDB" id="A0A9X1YC56"/>
<dbReference type="RefSeq" id="WP_248665964.1">
    <property type="nucleotide sequence ID" value="NZ_JALPRX010000019.1"/>
</dbReference>
<name>A0A9X1YC56_9PROT</name>
<proteinExistence type="inferred from homology"/>
<evidence type="ECO:0000256" key="1">
    <source>
        <dbReference type="ARBA" id="ARBA00006407"/>
    </source>
</evidence>
<dbReference type="Proteomes" id="UP001139516">
    <property type="component" value="Unassembled WGS sequence"/>
</dbReference>
<dbReference type="Pfam" id="PF03981">
    <property type="entry name" value="Ubiq_cyt_C_chap"/>
    <property type="match status" value="1"/>
</dbReference>
<organism evidence="4 5">
    <name type="scientific">Roseomonas acroporae</name>
    <dbReference type="NCBI Taxonomy" id="2937791"/>
    <lineage>
        <taxon>Bacteria</taxon>
        <taxon>Pseudomonadati</taxon>
        <taxon>Pseudomonadota</taxon>
        <taxon>Alphaproteobacteria</taxon>
        <taxon>Acetobacterales</taxon>
        <taxon>Roseomonadaceae</taxon>
        <taxon>Roseomonas</taxon>
    </lineage>
</organism>
<evidence type="ECO:0000313" key="4">
    <source>
        <dbReference type="EMBL" id="MCK8783841.1"/>
    </source>
</evidence>
<evidence type="ECO:0000256" key="2">
    <source>
        <dbReference type="ARBA" id="ARBA00006436"/>
    </source>
</evidence>
<reference evidence="4" key="1">
    <citation type="submission" date="2022-04" db="EMBL/GenBank/DDBJ databases">
        <title>Roseomonas acroporae sp. nov., isolated from coral Acropora digitifera.</title>
        <authorList>
            <person name="Sun H."/>
        </authorList>
    </citation>
    <scope>NUCLEOTIDE SEQUENCE</scope>
    <source>
        <strain evidence="4">NAR14</strain>
    </source>
</reference>